<dbReference type="InterPro" id="IPR033900">
    <property type="entry name" value="Gram_neg_porin_domain"/>
</dbReference>
<evidence type="ECO:0000259" key="2">
    <source>
        <dbReference type="Pfam" id="PF13609"/>
    </source>
</evidence>
<gene>
    <name evidence="3" type="ORF">SAMN05421508_102126</name>
</gene>
<dbReference type="Pfam" id="PF13609">
    <property type="entry name" value="Porin_4"/>
    <property type="match status" value="1"/>
</dbReference>
<keyword evidence="4" id="KW-1185">Reference proteome</keyword>
<sequence length="366" mass="37411">MKKVLLGTSALIAAGLLAAPASAAEKIKLGIGGKLESYFGVVSQDDTAGYDPTMTGINTDTEVYFTGATTLDNGLTVGAVIQLEAETDAATNADEQYAYIEGAFGRIMAGQKDGVLSQFAHEAPQYGLADDDVAAFFAPGNQFGSGISYFQGVDTTLAGQDNSSITYISPSLAGFSIGATYMPNPSGGMQANTVASSVATANQHDQWEVAAAYNGDLGAVNVGVDAAYLHSSGDDIVGGGSIEDATAWRAGLVLGFAGFQVGGGYLRQDDVGGVDDAQQTTWNAGVGYKTGPYGVSLVYLASDGEAPNDDESEYRQVSLHGSYAMGPGVTLGAALFWAEGEFDRAVGADPESVEGTGGVVGLQLAF</sequence>
<dbReference type="InterPro" id="IPR023614">
    <property type="entry name" value="Porin_dom_sf"/>
</dbReference>
<dbReference type="CDD" id="cd00342">
    <property type="entry name" value="gram_neg_porins"/>
    <property type="match status" value="1"/>
</dbReference>
<dbReference type="RefSeq" id="WP_097277905.1">
    <property type="nucleotide sequence ID" value="NZ_OCNJ01000002.1"/>
</dbReference>
<protein>
    <submittedName>
        <fullName evidence="3">Outer membrane protein OmpU</fullName>
    </submittedName>
</protein>
<reference evidence="3 4" key="1">
    <citation type="submission" date="2017-09" db="EMBL/GenBank/DDBJ databases">
        <authorList>
            <person name="Ehlers B."/>
            <person name="Leendertz F.H."/>
        </authorList>
    </citation>
    <scope>NUCLEOTIDE SEQUENCE [LARGE SCALE GENOMIC DNA]</scope>
    <source>
        <strain evidence="3 4">USBA 140</strain>
    </source>
</reference>
<feature type="signal peptide" evidence="1">
    <location>
        <begin position="1"/>
        <end position="23"/>
    </location>
</feature>
<dbReference type="Gene3D" id="2.40.160.10">
    <property type="entry name" value="Porin"/>
    <property type="match status" value="1"/>
</dbReference>
<evidence type="ECO:0000313" key="3">
    <source>
        <dbReference type="EMBL" id="SOD91824.1"/>
    </source>
</evidence>
<dbReference type="AlphaFoldDB" id="A0A286GA16"/>
<dbReference type="GO" id="GO:0015288">
    <property type="term" value="F:porin activity"/>
    <property type="evidence" value="ECO:0007669"/>
    <property type="project" value="InterPro"/>
</dbReference>
<dbReference type="OrthoDB" id="6758483at2"/>
<proteinExistence type="predicted"/>
<feature type="domain" description="Porin" evidence="2">
    <location>
        <begin position="10"/>
        <end position="335"/>
    </location>
</feature>
<dbReference type="GO" id="GO:0016020">
    <property type="term" value="C:membrane"/>
    <property type="evidence" value="ECO:0007669"/>
    <property type="project" value="InterPro"/>
</dbReference>
<keyword evidence="1" id="KW-0732">Signal</keyword>
<evidence type="ECO:0000313" key="4">
    <source>
        <dbReference type="Proteomes" id="UP000219621"/>
    </source>
</evidence>
<dbReference type="Proteomes" id="UP000219621">
    <property type="component" value="Unassembled WGS sequence"/>
</dbReference>
<name>A0A286GA16_9PROT</name>
<dbReference type="SUPFAM" id="SSF56935">
    <property type="entry name" value="Porins"/>
    <property type="match status" value="1"/>
</dbReference>
<feature type="chain" id="PRO_5012718852" evidence="1">
    <location>
        <begin position="24"/>
        <end position="366"/>
    </location>
</feature>
<dbReference type="EMBL" id="OCNJ01000002">
    <property type="protein sequence ID" value="SOD91824.1"/>
    <property type="molecule type" value="Genomic_DNA"/>
</dbReference>
<evidence type="ECO:0000256" key="1">
    <source>
        <dbReference type="SAM" id="SignalP"/>
    </source>
</evidence>
<organism evidence="3 4">
    <name type="scientific">Caenispirillum bisanense</name>
    <dbReference type="NCBI Taxonomy" id="414052"/>
    <lineage>
        <taxon>Bacteria</taxon>
        <taxon>Pseudomonadati</taxon>
        <taxon>Pseudomonadota</taxon>
        <taxon>Alphaproteobacteria</taxon>
        <taxon>Rhodospirillales</taxon>
        <taxon>Novispirillaceae</taxon>
        <taxon>Caenispirillum</taxon>
    </lineage>
</organism>
<accession>A0A286GA16</accession>